<feature type="region of interest" description="Disordered" evidence="1">
    <location>
        <begin position="193"/>
        <end position="350"/>
    </location>
</feature>
<accession>A0A0G4FBZ1</accession>
<feature type="compositionally biased region" description="Basic and acidic residues" evidence="1">
    <location>
        <begin position="771"/>
        <end position="788"/>
    </location>
</feature>
<feature type="compositionally biased region" description="Basic residues" evidence="1">
    <location>
        <begin position="239"/>
        <end position="251"/>
    </location>
</feature>
<feature type="compositionally biased region" description="Basic and acidic residues" evidence="1">
    <location>
        <begin position="300"/>
        <end position="320"/>
    </location>
</feature>
<feature type="compositionally biased region" description="Low complexity" evidence="1">
    <location>
        <begin position="1178"/>
        <end position="1192"/>
    </location>
</feature>
<gene>
    <name evidence="2" type="ORF">Cvel_16243</name>
</gene>
<feature type="compositionally biased region" description="Basic and acidic residues" evidence="1">
    <location>
        <begin position="901"/>
        <end position="952"/>
    </location>
</feature>
<dbReference type="AlphaFoldDB" id="A0A0G4FBZ1"/>
<feature type="region of interest" description="Disordered" evidence="1">
    <location>
        <begin position="1"/>
        <end position="28"/>
    </location>
</feature>
<feature type="region of interest" description="Disordered" evidence="1">
    <location>
        <begin position="874"/>
        <end position="985"/>
    </location>
</feature>
<feature type="compositionally biased region" description="Polar residues" evidence="1">
    <location>
        <begin position="115"/>
        <end position="126"/>
    </location>
</feature>
<reference evidence="2" key="1">
    <citation type="submission" date="2014-11" db="EMBL/GenBank/DDBJ databases">
        <authorList>
            <person name="Otto D Thomas"/>
            <person name="Naeem Raeece"/>
        </authorList>
    </citation>
    <scope>NUCLEOTIDE SEQUENCE</scope>
</reference>
<feature type="region of interest" description="Disordered" evidence="1">
    <location>
        <begin position="1161"/>
        <end position="1199"/>
    </location>
</feature>
<dbReference type="EMBL" id="CDMZ01000267">
    <property type="protein sequence ID" value="CEM10575.1"/>
    <property type="molecule type" value="Genomic_DNA"/>
</dbReference>
<feature type="region of interest" description="Disordered" evidence="1">
    <location>
        <begin position="98"/>
        <end position="159"/>
    </location>
</feature>
<feature type="compositionally biased region" description="Gly residues" evidence="1">
    <location>
        <begin position="503"/>
        <end position="514"/>
    </location>
</feature>
<feature type="compositionally biased region" description="Acidic residues" evidence="1">
    <location>
        <begin position="953"/>
        <end position="981"/>
    </location>
</feature>
<feature type="compositionally biased region" description="Low complexity" evidence="1">
    <location>
        <begin position="335"/>
        <end position="345"/>
    </location>
</feature>
<protein>
    <submittedName>
        <fullName evidence="2">Uncharacterized protein</fullName>
    </submittedName>
</protein>
<sequence>MDPSVEGDGSQMRKESEAADDAAMSAEERWHSLKEGDLVEVMMEKSIRAYPSTVTKKENPFVSPKSGLMRYPIAFKERPGEMRYRGTIDAACVRRNDGFSNDIQNRGRRRGALQTLRSQASSSSALHDNPEKPHSSAPPSQAGDLDVPPGADGASGGPRLVLRTALGEGDAVDGSEDGRLSTSRFIDQVARRLSKGETAEEPTSNQQPSVELDAAAAAAAEPETGTAKEAEGQTASRGTRAKPRQPLVKKRSVPEGEAAPALVKKRSIAEGADREGEGERDGDGEGEREPPSRRGRAKRRLEVPERGGEKQKEKGKRGEEEAMTDTGRTRRRGGARAAAAPGGRARQQRQQEDLGVVYGGVPDYAGPSESVPDLGLVHDETTELRIPSVEELLPGTEIEVKAPKGDVMRHCFVTAVKEDRWGGLWVQFKAQGLGYTGKAHLHEVQTDNGWSKHLGLFYEGAEEGQGGRYGTRLRGGEGSKISRATTPAPSPPPEPCTWQETGGLVGGPQRGGGRAVPPPVGGLRVRRGASGEASMAPAAAAAAGGGGPRRVAMRAAGLYPQAAGGREGNADAQDNPVFAERRIQNLKRILDASRKPPIWANPDCVWVYNDRLKRMAAYNRGTISRERMERMAAMMSHYRVRWRTLPRLDEQAESEWRQAGFDGKTTLALPRQDQENCGTAAYLSLDVYSGTLRSAGLLPNGKPLGRRPVSSIGEWVRSNVEPEILEAWPAECALRNKERAERRIAVRAAHAERQQNQRREAEFVGEPAQSQKEKSEKETEKRGGENSLKEAASSLPPTSASVPFDAAGGGSGMANAEGEVEVEVDAQGDVKMMGDEGKGDPTAASLPPPPQTHAGPGPSSRLLASLAVIVPVSVSIPPEDGGPSSSSTLFAPVPSEGVGRAAEKNREEKGAENEEKVSGGMEERKNGSEEDGGDTQKERQERVKRGRRQSESDRDEENGEEKEEEDEEWLDGVSSDEEPNEEGLFWALYPPESLALLYADSHVFLQAEKTRQATRKIASERVENERRASAKKAAATATAQQNRLGHLPQYRFSQGSSSSLSGTQQHQQREGESSFSALQGESRSRKRERDPAGAIATLRQHLEETGVGGGRLQGKLGRGGGGEEQGGESDDSDCEYVWAHFPHGTHPAAWRRGIPESVQRLANSSWYRGSPPGPGPGHPDSSGPAPSSSMPPTMTATRT</sequence>
<feature type="compositionally biased region" description="Basic and acidic residues" evidence="1">
    <location>
        <begin position="1017"/>
        <end position="1028"/>
    </location>
</feature>
<feature type="compositionally biased region" description="Acidic residues" evidence="1">
    <location>
        <begin position="1125"/>
        <end position="1134"/>
    </location>
</feature>
<proteinExistence type="predicted"/>
<feature type="compositionally biased region" description="Basic and acidic residues" evidence="1">
    <location>
        <begin position="267"/>
        <end position="292"/>
    </location>
</feature>
<evidence type="ECO:0000313" key="2">
    <source>
        <dbReference type="EMBL" id="CEM10575.1"/>
    </source>
</evidence>
<dbReference type="VEuPathDB" id="CryptoDB:Cvel_16243"/>
<name>A0A0G4FBZ1_9ALVE</name>
<feature type="compositionally biased region" description="Gly residues" evidence="1">
    <location>
        <begin position="1106"/>
        <end position="1124"/>
    </location>
</feature>
<feature type="compositionally biased region" description="Basic and acidic residues" evidence="1">
    <location>
        <begin position="750"/>
        <end position="762"/>
    </location>
</feature>
<organism evidence="2">
    <name type="scientific">Chromera velia CCMP2878</name>
    <dbReference type="NCBI Taxonomy" id="1169474"/>
    <lineage>
        <taxon>Eukaryota</taxon>
        <taxon>Sar</taxon>
        <taxon>Alveolata</taxon>
        <taxon>Colpodellida</taxon>
        <taxon>Chromeraceae</taxon>
        <taxon>Chromera</taxon>
    </lineage>
</organism>
<evidence type="ECO:0000256" key="1">
    <source>
        <dbReference type="SAM" id="MobiDB-lite"/>
    </source>
</evidence>
<feature type="compositionally biased region" description="Low complexity" evidence="1">
    <location>
        <begin position="214"/>
        <end position="225"/>
    </location>
</feature>
<feature type="compositionally biased region" description="Low complexity" evidence="1">
    <location>
        <begin position="1053"/>
        <end position="1066"/>
    </location>
</feature>
<feature type="region of interest" description="Disordered" evidence="1">
    <location>
        <begin position="1011"/>
        <end position="1134"/>
    </location>
</feature>
<feature type="region of interest" description="Disordered" evidence="1">
    <location>
        <begin position="750"/>
        <end position="860"/>
    </location>
</feature>
<feature type="region of interest" description="Disordered" evidence="1">
    <location>
        <begin position="467"/>
        <end position="519"/>
    </location>
</feature>